<reference evidence="1 2" key="1">
    <citation type="submission" date="2014-04" db="EMBL/GenBank/DDBJ databases">
        <authorList>
            <consortium name="DOE Joint Genome Institute"/>
            <person name="Kuo A."/>
            <person name="Kohler A."/>
            <person name="Nagy L.G."/>
            <person name="Floudas D."/>
            <person name="Copeland A."/>
            <person name="Barry K.W."/>
            <person name="Cichocki N."/>
            <person name="Veneault-Fourrey C."/>
            <person name="LaButti K."/>
            <person name="Lindquist E.A."/>
            <person name="Lipzen A."/>
            <person name="Lundell T."/>
            <person name="Morin E."/>
            <person name="Murat C."/>
            <person name="Sun H."/>
            <person name="Tunlid A."/>
            <person name="Henrissat B."/>
            <person name="Grigoriev I.V."/>
            <person name="Hibbett D.S."/>
            <person name="Martin F."/>
            <person name="Nordberg H.P."/>
            <person name="Cantor M.N."/>
            <person name="Hua S.X."/>
        </authorList>
    </citation>
    <scope>NUCLEOTIDE SEQUENCE [LARGE SCALE GENOMIC DNA]</scope>
    <source>
        <strain evidence="1 2">Foug A</strain>
    </source>
</reference>
<accession>A0A0C3CXR9</accession>
<sequence length="100" mass="10962">MRPASVHQSARVPALQFFRVHAYPAVLDTVVQHQYRGGHEWVGAAEHQLRQGPLGVRSQVPAGGSTSRTGNRRAVIRGAVCDAFAWRFVSPPIPRLRPTG</sequence>
<dbReference type="InParanoid" id="A0A0C3CXR9"/>
<dbReference type="Proteomes" id="UP000053989">
    <property type="component" value="Unassembled WGS sequence"/>
</dbReference>
<evidence type="ECO:0000313" key="2">
    <source>
        <dbReference type="Proteomes" id="UP000053989"/>
    </source>
</evidence>
<name>A0A0C3CXR9_9AGAM</name>
<gene>
    <name evidence="1" type="ORF">SCLCIDRAFT_439425</name>
</gene>
<reference evidence="2" key="2">
    <citation type="submission" date="2015-01" db="EMBL/GenBank/DDBJ databases">
        <title>Evolutionary Origins and Diversification of the Mycorrhizal Mutualists.</title>
        <authorList>
            <consortium name="DOE Joint Genome Institute"/>
            <consortium name="Mycorrhizal Genomics Consortium"/>
            <person name="Kohler A."/>
            <person name="Kuo A."/>
            <person name="Nagy L.G."/>
            <person name="Floudas D."/>
            <person name="Copeland A."/>
            <person name="Barry K.W."/>
            <person name="Cichocki N."/>
            <person name="Veneault-Fourrey C."/>
            <person name="LaButti K."/>
            <person name="Lindquist E.A."/>
            <person name="Lipzen A."/>
            <person name="Lundell T."/>
            <person name="Morin E."/>
            <person name="Murat C."/>
            <person name="Riley R."/>
            <person name="Ohm R."/>
            <person name="Sun H."/>
            <person name="Tunlid A."/>
            <person name="Henrissat B."/>
            <person name="Grigoriev I.V."/>
            <person name="Hibbett D.S."/>
            <person name="Martin F."/>
        </authorList>
    </citation>
    <scope>NUCLEOTIDE SEQUENCE [LARGE SCALE GENOMIC DNA]</scope>
    <source>
        <strain evidence="2">Foug A</strain>
    </source>
</reference>
<dbReference type="EMBL" id="KN822182">
    <property type="protein sequence ID" value="KIM53365.1"/>
    <property type="molecule type" value="Genomic_DNA"/>
</dbReference>
<dbReference type="AlphaFoldDB" id="A0A0C3CXR9"/>
<proteinExistence type="predicted"/>
<evidence type="ECO:0000313" key="1">
    <source>
        <dbReference type="EMBL" id="KIM53365.1"/>
    </source>
</evidence>
<keyword evidence="2" id="KW-1185">Reference proteome</keyword>
<protein>
    <submittedName>
        <fullName evidence="1">Uncharacterized protein</fullName>
    </submittedName>
</protein>
<organism evidence="1 2">
    <name type="scientific">Scleroderma citrinum Foug A</name>
    <dbReference type="NCBI Taxonomy" id="1036808"/>
    <lineage>
        <taxon>Eukaryota</taxon>
        <taxon>Fungi</taxon>
        <taxon>Dikarya</taxon>
        <taxon>Basidiomycota</taxon>
        <taxon>Agaricomycotina</taxon>
        <taxon>Agaricomycetes</taxon>
        <taxon>Agaricomycetidae</taxon>
        <taxon>Boletales</taxon>
        <taxon>Sclerodermatineae</taxon>
        <taxon>Sclerodermataceae</taxon>
        <taxon>Scleroderma</taxon>
    </lineage>
</organism>
<dbReference type="HOGENOM" id="CLU_2307702_0_0_1"/>